<sequence>MGGSTTQPMGASSLMGGANPMGQGAPQGQQEAQQRYDQAGGQGGQGAPQDMSQFADNGMMGQGGQGAPQGGMPQFLQQNSPALGSTNGLMNYGPPQGQGGPPQEIQQRFNQQNSMPAPDMSQLLHGMMGQGNQGQQEAQQRYDMAGGQGAPPMLPPGMMSGAGKGAVNPGAPGNYPLPPGYGSGQGAPQSMNGFKDGGSVDTVIQNALRLLSNRN</sequence>
<feature type="region of interest" description="Disordered" evidence="1">
    <location>
        <begin position="127"/>
        <end position="199"/>
    </location>
</feature>
<dbReference type="EMBL" id="LR797012">
    <property type="protein sequence ID" value="CAB4181189.1"/>
    <property type="molecule type" value="Genomic_DNA"/>
</dbReference>
<dbReference type="EMBL" id="LR796833">
    <property type="protein sequence ID" value="CAB4168614.1"/>
    <property type="molecule type" value="Genomic_DNA"/>
</dbReference>
<gene>
    <name evidence="4" type="ORF">UFOVP1069_20</name>
    <name evidence="5" type="ORF">UFOVP1301_47</name>
    <name evidence="6" type="ORF">UFOVP1415_67</name>
    <name evidence="2" type="ORF">UFOVP663_32</name>
    <name evidence="3" type="ORF">UFOVP894_8</name>
</gene>
<feature type="compositionally biased region" description="Polar residues" evidence="1">
    <location>
        <begin position="75"/>
        <end position="89"/>
    </location>
</feature>
<evidence type="ECO:0000313" key="4">
    <source>
        <dbReference type="EMBL" id="CAB4181189.1"/>
    </source>
</evidence>
<name>A0A6J5QA71_9CAUD</name>
<feature type="compositionally biased region" description="Low complexity" evidence="1">
    <location>
        <begin position="15"/>
        <end position="39"/>
    </location>
</feature>
<evidence type="ECO:0000313" key="2">
    <source>
        <dbReference type="EMBL" id="CAB4155917.1"/>
    </source>
</evidence>
<evidence type="ECO:0000313" key="5">
    <source>
        <dbReference type="EMBL" id="CAB4195981.1"/>
    </source>
</evidence>
<dbReference type="EMBL" id="LR796633">
    <property type="protein sequence ID" value="CAB4155917.1"/>
    <property type="molecule type" value="Genomic_DNA"/>
</dbReference>
<organism evidence="4">
    <name type="scientific">uncultured Caudovirales phage</name>
    <dbReference type="NCBI Taxonomy" id="2100421"/>
    <lineage>
        <taxon>Viruses</taxon>
        <taxon>Duplodnaviria</taxon>
        <taxon>Heunggongvirae</taxon>
        <taxon>Uroviricota</taxon>
        <taxon>Caudoviricetes</taxon>
        <taxon>Peduoviridae</taxon>
        <taxon>Maltschvirus</taxon>
        <taxon>Maltschvirus maltsch</taxon>
    </lineage>
</organism>
<feature type="compositionally biased region" description="Polar residues" evidence="1">
    <location>
        <begin position="1"/>
        <end position="10"/>
    </location>
</feature>
<evidence type="ECO:0000313" key="3">
    <source>
        <dbReference type="EMBL" id="CAB4168614.1"/>
    </source>
</evidence>
<protein>
    <submittedName>
        <fullName evidence="4">Uncharacterized protein</fullName>
    </submittedName>
</protein>
<accession>A0A6J5QA71</accession>
<proteinExistence type="predicted"/>
<dbReference type="EMBL" id="LR797249">
    <property type="protein sequence ID" value="CAB4195981.1"/>
    <property type="molecule type" value="Genomic_DNA"/>
</dbReference>
<reference evidence="4" key="1">
    <citation type="submission" date="2020-05" db="EMBL/GenBank/DDBJ databases">
        <authorList>
            <person name="Chiriac C."/>
            <person name="Salcher M."/>
            <person name="Ghai R."/>
            <person name="Kavagutti S V."/>
        </authorList>
    </citation>
    <scope>NUCLEOTIDE SEQUENCE</scope>
</reference>
<evidence type="ECO:0000313" key="6">
    <source>
        <dbReference type="EMBL" id="CAB4211025.1"/>
    </source>
</evidence>
<feature type="region of interest" description="Disordered" evidence="1">
    <location>
        <begin position="1"/>
        <end position="105"/>
    </location>
</feature>
<evidence type="ECO:0000256" key="1">
    <source>
        <dbReference type="SAM" id="MobiDB-lite"/>
    </source>
</evidence>
<dbReference type="EMBL" id="LR797372">
    <property type="protein sequence ID" value="CAB4211025.1"/>
    <property type="molecule type" value="Genomic_DNA"/>
</dbReference>
<feature type="compositionally biased region" description="Gly residues" evidence="1">
    <location>
        <begin position="60"/>
        <end position="69"/>
    </location>
</feature>